<dbReference type="EMBL" id="CP076133">
    <property type="protein sequence ID" value="QWG05225.1"/>
    <property type="molecule type" value="Genomic_DNA"/>
</dbReference>
<sequence>MKNISSLATSANDILEIDDKLLKLRMNYGVYAKIKHEHANLIHILVWQDTYHFDQLSKDKITFMLDSILQNIELDKTIITEFKEILAA</sequence>
<evidence type="ECO:0000313" key="1">
    <source>
        <dbReference type="EMBL" id="QWG05225.1"/>
    </source>
</evidence>
<gene>
    <name evidence="1" type="ORF">KMW28_22650</name>
</gene>
<organism evidence="1 2">
    <name type="scientific">Flammeovirga yaeyamensis</name>
    <dbReference type="NCBI Taxonomy" id="367791"/>
    <lineage>
        <taxon>Bacteria</taxon>
        <taxon>Pseudomonadati</taxon>
        <taxon>Bacteroidota</taxon>
        <taxon>Cytophagia</taxon>
        <taxon>Cytophagales</taxon>
        <taxon>Flammeovirgaceae</taxon>
        <taxon>Flammeovirga</taxon>
    </lineage>
</organism>
<protein>
    <submittedName>
        <fullName evidence="1">Uncharacterized protein</fullName>
    </submittedName>
</protein>
<dbReference type="Proteomes" id="UP000678679">
    <property type="component" value="Chromosome 2"/>
</dbReference>
<evidence type="ECO:0000313" key="2">
    <source>
        <dbReference type="Proteomes" id="UP000678679"/>
    </source>
</evidence>
<proteinExistence type="predicted"/>
<dbReference type="KEGG" id="fya:KMW28_22650"/>
<reference evidence="1 2" key="1">
    <citation type="submission" date="2021-05" db="EMBL/GenBank/DDBJ databases">
        <title>Comparative genomic studies on the polysaccharide-degrading batcterial strains of the Flammeovirga genus.</title>
        <authorList>
            <person name="Zewei F."/>
            <person name="Zheng Z."/>
            <person name="Yu L."/>
            <person name="Ruyue G."/>
            <person name="Yanhong M."/>
            <person name="Yuanyuan C."/>
            <person name="Jingyan G."/>
            <person name="Wenjun H."/>
        </authorList>
    </citation>
    <scope>NUCLEOTIDE SEQUENCE [LARGE SCALE GENOMIC DNA]</scope>
    <source>
        <strain evidence="1 2">NBRC:100898</strain>
    </source>
</reference>
<name>A0AAX1NEU3_9BACT</name>
<dbReference type="RefSeq" id="WP_066213720.1">
    <property type="nucleotide sequence ID" value="NZ_CP076133.1"/>
</dbReference>
<keyword evidence="2" id="KW-1185">Reference proteome</keyword>
<dbReference type="AlphaFoldDB" id="A0AAX1NEU3"/>
<accession>A0AAX1NEU3</accession>